<dbReference type="PRINTS" id="PR00738">
    <property type="entry name" value="GLHYDRLASE20"/>
</dbReference>
<dbReference type="GO" id="GO:0030203">
    <property type="term" value="P:glycosaminoglycan metabolic process"/>
    <property type="evidence" value="ECO:0007669"/>
    <property type="project" value="TreeGrafter"/>
</dbReference>
<dbReference type="SMART" id="SM01081">
    <property type="entry name" value="CHB_HEX"/>
    <property type="match status" value="1"/>
</dbReference>
<evidence type="ECO:0000256" key="2">
    <source>
        <dbReference type="ARBA" id="ARBA00006285"/>
    </source>
</evidence>
<dbReference type="Gene3D" id="3.20.20.80">
    <property type="entry name" value="Glycosidases"/>
    <property type="match status" value="1"/>
</dbReference>
<keyword evidence="11" id="KW-1185">Reference proteome</keyword>
<evidence type="ECO:0000256" key="7">
    <source>
        <dbReference type="ARBA" id="ARBA00033000"/>
    </source>
</evidence>
<dbReference type="Gene3D" id="3.30.379.10">
    <property type="entry name" value="Chitobiase/beta-hexosaminidase domain 2-like"/>
    <property type="match status" value="1"/>
</dbReference>
<evidence type="ECO:0000313" key="11">
    <source>
        <dbReference type="Proteomes" id="UP000275281"/>
    </source>
</evidence>
<dbReference type="InterPro" id="IPR014756">
    <property type="entry name" value="Ig_E-set"/>
</dbReference>
<dbReference type="SUPFAM" id="SSF51445">
    <property type="entry name" value="(Trans)glycosidases"/>
    <property type="match status" value="1"/>
</dbReference>
<dbReference type="PANTHER" id="PTHR22600:SF57">
    <property type="entry name" value="BETA-N-ACETYLHEXOSAMINIDASE"/>
    <property type="match status" value="1"/>
</dbReference>
<dbReference type="InterPro" id="IPR008965">
    <property type="entry name" value="CBM2/CBM3_carb-bd_dom_sf"/>
</dbReference>
<dbReference type="Gene3D" id="2.60.40.10">
    <property type="entry name" value="Immunoglobulins"/>
    <property type="match status" value="1"/>
</dbReference>
<keyword evidence="5" id="KW-0326">Glycosidase</keyword>
<dbReference type="GO" id="GO:0006793">
    <property type="term" value="P:phosphorus metabolic process"/>
    <property type="evidence" value="ECO:0007669"/>
    <property type="project" value="UniProtKB-ARBA"/>
</dbReference>
<reference evidence="10 11" key="1">
    <citation type="submission" date="2018-11" db="EMBL/GenBank/DDBJ databases">
        <authorList>
            <person name="Ye M.-Q."/>
            <person name="Du Z.-J."/>
        </authorList>
    </citation>
    <scope>NUCLEOTIDE SEQUENCE [LARGE SCALE GENOMIC DNA]</scope>
    <source>
        <strain evidence="10 11">U0105</strain>
    </source>
</reference>
<comment type="similarity">
    <text evidence="2">Belongs to the glycosyl hydrolase 20 family.</text>
</comment>
<dbReference type="InterPro" id="IPR004866">
    <property type="entry name" value="CHB/HEX_N_dom"/>
</dbReference>
<organism evidence="10 11">
    <name type="scientific">Alteromonas sediminis</name>
    <dbReference type="NCBI Taxonomy" id="2259342"/>
    <lineage>
        <taxon>Bacteria</taxon>
        <taxon>Pseudomonadati</taxon>
        <taxon>Pseudomonadota</taxon>
        <taxon>Gammaproteobacteria</taxon>
        <taxon>Alteromonadales</taxon>
        <taxon>Alteromonadaceae</taxon>
        <taxon>Alteromonas/Salinimonas group</taxon>
        <taxon>Alteromonas</taxon>
    </lineage>
</organism>
<accession>A0A3N5YLB5</accession>
<dbReference type="InterPro" id="IPR017853">
    <property type="entry name" value="GH"/>
</dbReference>
<dbReference type="InterPro" id="IPR029018">
    <property type="entry name" value="Hex-like_dom2"/>
</dbReference>
<dbReference type="Proteomes" id="UP000275281">
    <property type="component" value="Unassembled WGS sequence"/>
</dbReference>
<dbReference type="InterPro" id="IPR013783">
    <property type="entry name" value="Ig-like_fold"/>
</dbReference>
<dbReference type="EMBL" id="RPOK01000004">
    <property type="protein sequence ID" value="RPJ65871.1"/>
    <property type="molecule type" value="Genomic_DNA"/>
</dbReference>
<dbReference type="InterPro" id="IPR015882">
    <property type="entry name" value="HEX_bac_N"/>
</dbReference>
<evidence type="ECO:0000256" key="6">
    <source>
        <dbReference type="ARBA" id="ARBA00030512"/>
    </source>
</evidence>
<dbReference type="InterPro" id="IPR001736">
    <property type="entry name" value="PLipase_D/transphosphatidylase"/>
</dbReference>
<evidence type="ECO:0000256" key="5">
    <source>
        <dbReference type="ARBA" id="ARBA00023295"/>
    </source>
</evidence>
<dbReference type="PROSITE" id="PS50035">
    <property type="entry name" value="PLD"/>
    <property type="match status" value="1"/>
</dbReference>
<dbReference type="Gene3D" id="2.60.40.290">
    <property type="match status" value="1"/>
</dbReference>
<evidence type="ECO:0000256" key="8">
    <source>
        <dbReference type="PIRSR" id="PIRSR625705-1"/>
    </source>
</evidence>
<dbReference type="PANTHER" id="PTHR22600">
    <property type="entry name" value="BETA-HEXOSAMINIDASE"/>
    <property type="match status" value="1"/>
</dbReference>
<dbReference type="SUPFAM" id="SSF81296">
    <property type="entry name" value="E set domains"/>
    <property type="match status" value="1"/>
</dbReference>
<dbReference type="GO" id="GO:0016020">
    <property type="term" value="C:membrane"/>
    <property type="evidence" value="ECO:0007669"/>
    <property type="project" value="TreeGrafter"/>
</dbReference>
<comment type="catalytic activity">
    <reaction evidence="1">
        <text>Hydrolysis of terminal non-reducing N-acetyl-D-hexosamine residues in N-acetyl-beta-D-hexosaminides.</text>
        <dbReference type="EC" id="3.2.1.52"/>
    </reaction>
</comment>
<dbReference type="InterPro" id="IPR025705">
    <property type="entry name" value="Beta_hexosaminidase_sua/sub"/>
</dbReference>
<evidence type="ECO:0000256" key="4">
    <source>
        <dbReference type="ARBA" id="ARBA00022801"/>
    </source>
</evidence>
<feature type="domain" description="PLD phosphodiesterase" evidence="9">
    <location>
        <begin position="1"/>
        <end position="25"/>
    </location>
</feature>
<evidence type="ECO:0000256" key="3">
    <source>
        <dbReference type="ARBA" id="ARBA00012663"/>
    </source>
</evidence>
<dbReference type="GO" id="GO:0030247">
    <property type="term" value="F:polysaccharide binding"/>
    <property type="evidence" value="ECO:0007669"/>
    <property type="project" value="InterPro"/>
</dbReference>
<dbReference type="InterPro" id="IPR015883">
    <property type="entry name" value="Glyco_hydro_20_cat"/>
</dbReference>
<sequence length="862" mass="97306">MAHSKGIVVKQKHLYIGAASLSLLACSQQPNPALTPEDIAAQLDVHYEVVSNFDNTCESNRGDCFDARLSLTLPFDYRDAKWEIYFSHPKTIISESSEHFDITHINGDLHRLVPTSDYSGFNPGQPNVIGFQAIGQSVTKNDVMPNFIFKHDNSEALVIDSTKEVFDPQTGLWELPHVAPFSKEQQWRRTKNDNVPLASASWLYHHYASLHVEKESDLTRVIPAMRSTQWSDERLIVEQGLSFDAELTDTAAAYLIAAGLKLTKAGVTVIRKHQDMAPESYAINISDSDITLSAGDDAGWFYALQSLALLFDKKTASLPVGSAKDTPRYPFRGVHVDVARNFHDKAFLLRLIEQMGMLKLNKLHLHLAEDEAWRLAIPGLPELTEIGGYRCLDLQDKTCLLPQLGAGPDPESQVNGFFTVEDYKSVLQAAASRHIEVIPSLDMPGHSRAAIQAMEARYERLMQQEQPEAAMQYMLIDLEDTTQYSSIQHYNDNTINPCIDSSYRFIGKVLGEIKKMHDDAGVPLTRYHIGADETAGAWVESPQCQRLMQKEKIDSAQQLTAYFIHRVTKIVNDMGVMAGAWSDGLSHVEPLKLGSKIQANLWGLLPSQGHTLAHEMANYGWDAVLSLPDVLYFDFPYMTHPEEIGFYWGSRYTSTYQVFQFMPDNLPAHAALFVDHMGHDYDTTDTVPMNPDSSFAGIQAQLWSESLRHETQAEYMLFPRLVAVAERAWHKANWALPYQPGEAYTARGNQFSEQRKAAQLKDWQAFLYVLTHKIIPRLEADEVFYRLPPAGAVIDNKTLWLNAPWSTLHMEYTLDKGATWQRYQGPVNIDQDADEIGVRTYTTLSDRRSKTLWLPVTNDPKH</sequence>
<dbReference type="EC" id="3.2.1.52" evidence="3"/>
<feature type="active site" description="Proton donor" evidence="8">
    <location>
        <position position="533"/>
    </location>
</feature>
<keyword evidence="4" id="KW-0378">Hydrolase</keyword>
<dbReference type="PROSITE" id="PS51257">
    <property type="entry name" value="PROKAR_LIPOPROTEIN"/>
    <property type="match status" value="1"/>
</dbReference>
<dbReference type="InterPro" id="IPR012291">
    <property type="entry name" value="CBM2_carb-bd_dom_sf"/>
</dbReference>
<proteinExistence type="inferred from homology"/>
<name>A0A3N5YLB5_9ALTE</name>
<dbReference type="Pfam" id="PF03174">
    <property type="entry name" value="CHB_HEX_C"/>
    <property type="match status" value="1"/>
</dbReference>
<evidence type="ECO:0000313" key="10">
    <source>
        <dbReference type="EMBL" id="RPJ65871.1"/>
    </source>
</evidence>
<dbReference type="OrthoDB" id="9763537at2"/>
<dbReference type="Pfam" id="PF02838">
    <property type="entry name" value="Glyco_hydro_20b"/>
    <property type="match status" value="1"/>
</dbReference>
<dbReference type="SUPFAM" id="SSF55545">
    <property type="entry name" value="beta-N-acetylhexosaminidase-like domain"/>
    <property type="match status" value="1"/>
</dbReference>
<dbReference type="Pfam" id="PF00728">
    <property type="entry name" value="Glyco_hydro_20"/>
    <property type="match status" value="1"/>
</dbReference>
<dbReference type="AlphaFoldDB" id="A0A3N5YLB5"/>
<dbReference type="GO" id="GO:0004563">
    <property type="term" value="F:beta-N-acetylhexosaminidase activity"/>
    <property type="evidence" value="ECO:0007669"/>
    <property type="project" value="UniProtKB-EC"/>
</dbReference>
<gene>
    <name evidence="10" type="ORF">DRW07_13755</name>
</gene>
<dbReference type="Pfam" id="PF03173">
    <property type="entry name" value="CHB_HEX"/>
    <property type="match status" value="1"/>
</dbReference>
<dbReference type="GO" id="GO:0005975">
    <property type="term" value="P:carbohydrate metabolic process"/>
    <property type="evidence" value="ECO:0007669"/>
    <property type="project" value="InterPro"/>
</dbReference>
<dbReference type="InterPro" id="IPR004867">
    <property type="entry name" value="CHB_C_dom"/>
</dbReference>
<comment type="caution">
    <text evidence="10">The sequence shown here is derived from an EMBL/GenBank/DDBJ whole genome shotgun (WGS) entry which is preliminary data.</text>
</comment>
<protein>
    <recommendedName>
        <fullName evidence="3">beta-N-acetylhexosaminidase</fullName>
        <ecNumber evidence="3">3.2.1.52</ecNumber>
    </recommendedName>
    <alternativeName>
        <fullName evidence="6">Beta-N-acetylhexosaminidase</fullName>
    </alternativeName>
    <alternativeName>
        <fullName evidence="7">N-acetyl-beta-glucosaminidase</fullName>
    </alternativeName>
</protein>
<evidence type="ECO:0000259" key="9">
    <source>
        <dbReference type="PROSITE" id="PS50035"/>
    </source>
</evidence>
<dbReference type="SUPFAM" id="SSF49384">
    <property type="entry name" value="Carbohydrate-binding domain"/>
    <property type="match status" value="1"/>
</dbReference>
<evidence type="ECO:0000256" key="1">
    <source>
        <dbReference type="ARBA" id="ARBA00001231"/>
    </source>
</evidence>